<proteinExistence type="predicted"/>
<reference evidence="2" key="1">
    <citation type="submission" date="2017-06" db="EMBL/GenBank/DDBJ databases">
        <authorList>
            <person name="Varghese N."/>
            <person name="Submissions S."/>
        </authorList>
    </citation>
    <scope>NUCLEOTIDE SEQUENCE [LARGE SCALE GENOMIC DNA]</scope>
    <source>
        <strain evidence="2">DSM 44485</strain>
    </source>
</reference>
<dbReference type="InterPro" id="IPR031876">
    <property type="entry name" value="DUF4760"/>
</dbReference>
<dbReference type="AlphaFoldDB" id="A0A239BYA4"/>
<organism evidence="1 2">
    <name type="scientific">Actinomadura mexicana</name>
    <dbReference type="NCBI Taxonomy" id="134959"/>
    <lineage>
        <taxon>Bacteria</taxon>
        <taxon>Bacillati</taxon>
        <taxon>Actinomycetota</taxon>
        <taxon>Actinomycetes</taxon>
        <taxon>Streptosporangiales</taxon>
        <taxon>Thermomonosporaceae</taxon>
        <taxon>Actinomadura</taxon>
    </lineage>
</organism>
<accession>A0A239BYA4</accession>
<keyword evidence="2" id="KW-1185">Reference proteome</keyword>
<dbReference type="Proteomes" id="UP000198420">
    <property type="component" value="Unassembled WGS sequence"/>
</dbReference>
<dbReference type="Pfam" id="PF15956">
    <property type="entry name" value="DUF4760"/>
    <property type="match status" value="1"/>
</dbReference>
<gene>
    <name evidence="1" type="ORF">SAMN06265355_111181</name>
</gene>
<name>A0A239BYA4_9ACTN</name>
<dbReference type="EMBL" id="FZNP01000011">
    <property type="protein sequence ID" value="SNS12987.1"/>
    <property type="molecule type" value="Genomic_DNA"/>
</dbReference>
<protein>
    <submittedName>
        <fullName evidence="1">Uncharacterized protein</fullName>
    </submittedName>
</protein>
<sequence>MHRSLAGLSASEMDAVDKDERDRASYALAVMNSIAIGCQGGYVDRSMVKENMGRSFVTTVRAAREFIDYLEKTRGFRPYGAAEKLAVSLDSGAGGRT</sequence>
<evidence type="ECO:0000313" key="2">
    <source>
        <dbReference type="Proteomes" id="UP000198420"/>
    </source>
</evidence>
<evidence type="ECO:0000313" key="1">
    <source>
        <dbReference type="EMBL" id="SNS12987.1"/>
    </source>
</evidence>